<sequence length="98" mass="10076">MAACVESKLSGDPRLRLRQGARLQQSTEFSIWQKSVEGPFSGGMGMTVWSAGAEDVYVTGTWAASACSSKTVGSRVAVGLDTDCGTCAGRGGLGTVGR</sequence>
<accession>A0A239IND4</accession>
<organism evidence="1 2">
    <name type="scientific">Streptosporangium subroseum</name>
    <dbReference type="NCBI Taxonomy" id="106412"/>
    <lineage>
        <taxon>Bacteria</taxon>
        <taxon>Bacillati</taxon>
        <taxon>Actinomycetota</taxon>
        <taxon>Actinomycetes</taxon>
        <taxon>Streptosporangiales</taxon>
        <taxon>Streptosporangiaceae</taxon>
        <taxon>Streptosporangium</taxon>
    </lineage>
</organism>
<protein>
    <submittedName>
        <fullName evidence="1">Uncharacterized protein</fullName>
    </submittedName>
</protein>
<keyword evidence="2" id="KW-1185">Reference proteome</keyword>
<name>A0A239IND4_9ACTN</name>
<dbReference type="Proteomes" id="UP000198282">
    <property type="component" value="Unassembled WGS sequence"/>
</dbReference>
<evidence type="ECO:0000313" key="2">
    <source>
        <dbReference type="Proteomes" id="UP000198282"/>
    </source>
</evidence>
<dbReference type="EMBL" id="FZOD01000020">
    <property type="protein sequence ID" value="SNS94748.1"/>
    <property type="molecule type" value="Genomic_DNA"/>
</dbReference>
<evidence type="ECO:0000313" key="1">
    <source>
        <dbReference type="EMBL" id="SNS94748.1"/>
    </source>
</evidence>
<gene>
    <name evidence="1" type="ORF">SAMN05216276_102026</name>
</gene>
<reference evidence="1 2" key="1">
    <citation type="submission" date="2017-06" db="EMBL/GenBank/DDBJ databases">
        <authorList>
            <person name="Kim H.J."/>
            <person name="Triplett B.A."/>
        </authorList>
    </citation>
    <scope>NUCLEOTIDE SEQUENCE [LARGE SCALE GENOMIC DNA]</scope>
    <source>
        <strain evidence="1 2">CGMCC 4.2132</strain>
    </source>
</reference>
<proteinExistence type="predicted"/>
<dbReference type="AlphaFoldDB" id="A0A239IND4"/>